<keyword evidence="4" id="KW-1185">Reference proteome</keyword>
<evidence type="ECO:0000313" key="2">
    <source>
        <dbReference type="EMBL" id="CAK8986182.1"/>
    </source>
</evidence>
<dbReference type="EMBL" id="CAXAMM010000148">
    <property type="protein sequence ID" value="CAK8986182.1"/>
    <property type="molecule type" value="Genomic_DNA"/>
</dbReference>
<evidence type="ECO:0000313" key="4">
    <source>
        <dbReference type="Proteomes" id="UP001642464"/>
    </source>
</evidence>
<dbReference type="EMBL" id="CAXAMM010000403">
    <property type="protein sequence ID" value="CAK8987269.1"/>
    <property type="molecule type" value="Genomic_DNA"/>
</dbReference>
<gene>
    <name evidence="2" type="ORF">SCF082_LOCUS445</name>
    <name evidence="3" type="ORF">SCF082_LOCUS902</name>
</gene>
<feature type="compositionally biased region" description="Basic and acidic residues" evidence="1">
    <location>
        <begin position="216"/>
        <end position="280"/>
    </location>
</feature>
<sequence length="373" mass="41590">MLQILYEQWIQVGGHWDKSQLVVQARTTIKGSKTGARRWMLRADIVQKYGSEEIADELIHAKESDPELRKTQVRDHPELPHRADLRLYLCWDSSVESDTEDVMVEQLLSAVQSDSHKRGRSEKKKASKKKDKKRRKRSTSSSRSSSQSSKSSSTSGQSTLSSVSAMSKVTKATKATKAKDKKKKSKSKGRKASEHAEQPPAPQLTKAQLAKLEKKRKQEETKEAQRKQKEEEKEAKRQTKEAENEQKRIKREAQQKVEKEKQAKRAEGKKATGKGRDRRPAGFQDAAKLVLSGQKDPLKTARDNLQAALERDAVIAPNPLEVLLPASMTKICATTGLNPSAFVIQVADLAALSASAETKLRAYRACKDAGQLG</sequence>
<comment type="caution">
    <text evidence="2">The sequence shown here is derived from an EMBL/GenBank/DDBJ whole genome shotgun (WGS) entry which is preliminary data.</text>
</comment>
<feature type="compositionally biased region" description="Basic residues" evidence="1">
    <location>
        <begin position="174"/>
        <end position="190"/>
    </location>
</feature>
<organism evidence="2 4">
    <name type="scientific">Durusdinium trenchii</name>
    <dbReference type="NCBI Taxonomy" id="1381693"/>
    <lineage>
        <taxon>Eukaryota</taxon>
        <taxon>Sar</taxon>
        <taxon>Alveolata</taxon>
        <taxon>Dinophyceae</taxon>
        <taxon>Suessiales</taxon>
        <taxon>Symbiodiniaceae</taxon>
        <taxon>Durusdinium</taxon>
    </lineage>
</organism>
<reference evidence="2 4" key="1">
    <citation type="submission" date="2024-02" db="EMBL/GenBank/DDBJ databases">
        <authorList>
            <person name="Chen Y."/>
            <person name="Shah S."/>
            <person name="Dougan E. K."/>
            <person name="Thang M."/>
            <person name="Chan C."/>
        </authorList>
    </citation>
    <scope>NUCLEOTIDE SEQUENCE [LARGE SCALE GENOMIC DNA]</scope>
</reference>
<feature type="compositionally biased region" description="Low complexity" evidence="1">
    <location>
        <begin position="139"/>
        <end position="173"/>
    </location>
</feature>
<name>A0ABP0H7Y4_9DINO</name>
<dbReference type="Proteomes" id="UP001642464">
    <property type="component" value="Unassembled WGS sequence"/>
</dbReference>
<feature type="compositionally biased region" description="Basic residues" evidence="1">
    <location>
        <begin position="117"/>
        <end position="138"/>
    </location>
</feature>
<accession>A0ABP0H7Y4</accession>
<evidence type="ECO:0000313" key="3">
    <source>
        <dbReference type="EMBL" id="CAK8987269.1"/>
    </source>
</evidence>
<evidence type="ECO:0000256" key="1">
    <source>
        <dbReference type="SAM" id="MobiDB-lite"/>
    </source>
</evidence>
<proteinExistence type="predicted"/>
<feature type="region of interest" description="Disordered" evidence="1">
    <location>
        <begin position="111"/>
        <end position="285"/>
    </location>
</feature>
<protein>
    <submittedName>
        <fullName evidence="2">Uncharacterized protein</fullName>
    </submittedName>
</protein>